<gene>
    <name evidence="2" type="ORF">PUR29_36895</name>
</gene>
<organism evidence="2 3">
    <name type="scientific">Methylobacterium ajmalii</name>
    <dbReference type="NCBI Taxonomy" id="2738439"/>
    <lineage>
        <taxon>Bacteria</taxon>
        <taxon>Pseudomonadati</taxon>
        <taxon>Pseudomonadota</taxon>
        <taxon>Alphaproteobacteria</taxon>
        <taxon>Hyphomicrobiales</taxon>
        <taxon>Methylobacteriaceae</taxon>
        <taxon>Methylobacterium</taxon>
    </lineage>
</organism>
<proteinExistence type="predicted"/>
<accession>A0ABV0A637</accession>
<dbReference type="Proteomes" id="UP001407347">
    <property type="component" value="Unassembled WGS sequence"/>
</dbReference>
<comment type="caution">
    <text evidence="2">The sequence shown here is derived from an EMBL/GenBank/DDBJ whole genome shotgun (WGS) entry which is preliminary data.</text>
</comment>
<name>A0ABV0A637_9HYPH</name>
<evidence type="ECO:0000313" key="3">
    <source>
        <dbReference type="Proteomes" id="UP001407347"/>
    </source>
</evidence>
<feature type="region of interest" description="Disordered" evidence="1">
    <location>
        <begin position="1"/>
        <end position="30"/>
    </location>
</feature>
<keyword evidence="3" id="KW-1185">Reference proteome</keyword>
<dbReference type="EMBL" id="JAQYXP010000012">
    <property type="protein sequence ID" value="MEN3239018.1"/>
    <property type="molecule type" value="Genomic_DNA"/>
</dbReference>
<sequence length="129" mass="13401">MTHAVPPGAPLAQPVPGESPAGSPLPPASRVTVHLDGREVLTFEGATALITQRSFGDHNRLVAALAAALGVATHHCPEPSELVEALRTVELMADEPQSAGAQVALGFVREAIRDAQEFFALDQPAAPLN</sequence>
<evidence type="ECO:0000313" key="2">
    <source>
        <dbReference type="EMBL" id="MEN3239018.1"/>
    </source>
</evidence>
<reference evidence="2 3" key="1">
    <citation type="journal article" date="2023" name="PLoS ONE">
        <title>Complete genome assembly of Hawai'i environmental nontuberculous mycobacteria reveals unexpected co-isolation with methylobacteria.</title>
        <authorList>
            <person name="Hendrix J."/>
            <person name="Epperson L.E."/>
            <person name="Tong E.I."/>
            <person name="Chan Y.L."/>
            <person name="Hasan N.A."/>
            <person name="Dawrs S.N."/>
            <person name="Norton G.J."/>
            <person name="Virdi R."/>
            <person name="Crooks J.L."/>
            <person name="Chan E.D."/>
            <person name="Honda J.R."/>
            <person name="Strong M."/>
        </authorList>
    </citation>
    <scope>NUCLEOTIDE SEQUENCE [LARGE SCALE GENOMIC DNA]</scope>
    <source>
        <strain evidence="2 3">NJH_HI04-1</strain>
    </source>
</reference>
<dbReference type="RefSeq" id="WP_346013964.1">
    <property type="nucleotide sequence ID" value="NZ_JAQYXP010000012.1"/>
</dbReference>
<evidence type="ECO:0000256" key="1">
    <source>
        <dbReference type="SAM" id="MobiDB-lite"/>
    </source>
</evidence>
<protein>
    <submittedName>
        <fullName evidence="2">Uncharacterized protein</fullName>
    </submittedName>
</protein>